<protein>
    <submittedName>
        <fullName evidence="2">Uncharacterized protein</fullName>
    </submittedName>
</protein>
<name>A0ABR1RR59_9PEZI</name>
<gene>
    <name evidence="2" type="ORF">PG993_013663</name>
</gene>
<feature type="region of interest" description="Disordered" evidence="1">
    <location>
        <begin position="1"/>
        <end position="30"/>
    </location>
</feature>
<evidence type="ECO:0000256" key="1">
    <source>
        <dbReference type="SAM" id="MobiDB-lite"/>
    </source>
</evidence>
<feature type="region of interest" description="Disordered" evidence="1">
    <location>
        <begin position="71"/>
        <end position="95"/>
    </location>
</feature>
<feature type="compositionally biased region" description="Polar residues" evidence="1">
    <location>
        <begin position="1"/>
        <end position="10"/>
    </location>
</feature>
<comment type="caution">
    <text evidence="2">The sequence shown here is derived from an EMBL/GenBank/DDBJ whole genome shotgun (WGS) entry which is preliminary data.</text>
</comment>
<proteinExistence type="predicted"/>
<evidence type="ECO:0000313" key="3">
    <source>
        <dbReference type="Proteomes" id="UP001444661"/>
    </source>
</evidence>
<reference evidence="2 3" key="1">
    <citation type="submission" date="2023-01" db="EMBL/GenBank/DDBJ databases">
        <title>Analysis of 21 Apiospora genomes using comparative genomics revels a genus with tremendous synthesis potential of carbohydrate active enzymes and secondary metabolites.</title>
        <authorList>
            <person name="Sorensen T."/>
        </authorList>
    </citation>
    <scope>NUCLEOTIDE SEQUENCE [LARGE SCALE GENOMIC DNA]</scope>
    <source>
        <strain evidence="2 3">CBS 33761</strain>
    </source>
</reference>
<accession>A0ABR1RR59</accession>
<organism evidence="2 3">
    <name type="scientific">Apiospora rasikravindrae</name>
    <dbReference type="NCBI Taxonomy" id="990691"/>
    <lineage>
        <taxon>Eukaryota</taxon>
        <taxon>Fungi</taxon>
        <taxon>Dikarya</taxon>
        <taxon>Ascomycota</taxon>
        <taxon>Pezizomycotina</taxon>
        <taxon>Sordariomycetes</taxon>
        <taxon>Xylariomycetidae</taxon>
        <taxon>Amphisphaeriales</taxon>
        <taxon>Apiosporaceae</taxon>
        <taxon>Apiospora</taxon>
    </lineage>
</organism>
<keyword evidence="3" id="KW-1185">Reference proteome</keyword>
<evidence type="ECO:0000313" key="2">
    <source>
        <dbReference type="EMBL" id="KAK8017337.1"/>
    </source>
</evidence>
<dbReference type="EMBL" id="JAQQWK010000013">
    <property type="protein sequence ID" value="KAK8017337.1"/>
    <property type="molecule type" value="Genomic_DNA"/>
</dbReference>
<feature type="compositionally biased region" description="Acidic residues" evidence="1">
    <location>
        <begin position="74"/>
        <end position="95"/>
    </location>
</feature>
<sequence>MDWETSSPASRLSLPTAVSTDSPRGTRDVNEIAYPNRPADYHRTAHNPGNHYHNSEHYDVTNIFDVEARSNSGDETDEIDEYGNDGVAVDEDDADSAAEGAYTRRYMADNNKKAAMDYYNLAREE</sequence>
<dbReference type="Proteomes" id="UP001444661">
    <property type="component" value="Unassembled WGS sequence"/>
</dbReference>